<keyword evidence="2 4" id="KW-0863">Zinc-finger</keyword>
<organism evidence="6 7">
    <name type="scientific">Schizopora paradoxa</name>
    <dbReference type="NCBI Taxonomy" id="27342"/>
    <lineage>
        <taxon>Eukaryota</taxon>
        <taxon>Fungi</taxon>
        <taxon>Dikarya</taxon>
        <taxon>Basidiomycota</taxon>
        <taxon>Agaricomycotina</taxon>
        <taxon>Agaricomycetes</taxon>
        <taxon>Hymenochaetales</taxon>
        <taxon>Schizoporaceae</taxon>
        <taxon>Schizopora</taxon>
    </lineage>
</organism>
<dbReference type="GO" id="GO:0008270">
    <property type="term" value="F:zinc ion binding"/>
    <property type="evidence" value="ECO:0007669"/>
    <property type="project" value="UniProtKB-KW"/>
</dbReference>
<evidence type="ECO:0000256" key="4">
    <source>
        <dbReference type="PROSITE-ProRule" id="PRU00175"/>
    </source>
</evidence>
<dbReference type="SMART" id="SM00184">
    <property type="entry name" value="RING"/>
    <property type="match status" value="1"/>
</dbReference>
<evidence type="ECO:0000313" key="6">
    <source>
        <dbReference type="EMBL" id="KLO08023.1"/>
    </source>
</evidence>
<dbReference type="GO" id="GO:0140082">
    <property type="term" value="F:SUMO-ubiquitin ligase activity"/>
    <property type="evidence" value="ECO:0007669"/>
    <property type="project" value="TreeGrafter"/>
</dbReference>
<keyword evidence="1" id="KW-0479">Metal-binding</keyword>
<dbReference type="AlphaFoldDB" id="A0A0H2RES4"/>
<accession>A0A0H2RES4</accession>
<sequence>MFCDTCDNCVEDSGVGLRSRRHSSENIESRSESIISCNGCGWAFSSLDELENHIQCGVGQYVLDERPSSSNSDPSQRISPEPHICHICHEDFATADNLSMHGFISSCGREHPEDDAVFHCDHCDSYFSFEDDFLTHLQACDTPSASRNDLYEAPLPDTPSDSKPSGGRAFECPVCMETKQHLSSVPCGHLFCTACIKSALRADRRCPVCRSSARETDLRRIYLNASG</sequence>
<dbReference type="PANTHER" id="PTHR47094">
    <property type="entry name" value="ELFLESS, ISOFORM B"/>
    <property type="match status" value="1"/>
</dbReference>
<dbReference type="GO" id="GO:0061630">
    <property type="term" value="F:ubiquitin protein ligase activity"/>
    <property type="evidence" value="ECO:0007669"/>
    <property type="project" value="InterPro"/>
</dbReference>
<dbReference type="InterPro" id="IPR001841">
    <property type="entry name" value="Znf_RING"/>
</dbReference>
<protein>
    <recommendedName>
        <fullName evidence="5">RING-type domain-containing protein</fullName>
    </recommendedName>
</protein>
<evidence type="ECO:0000259" key="5">
    <source>
        <dbReference type="PROSITE" id="PS50089"/>
    </source>
</evidence>
<dbReference type="PROSITE" id="PS00518">
    <property type="entry name" value="ZF_RING_1"/>
    <property type="match status" value="1"/>
</dbReference>
<dbReference type="InParanoid" id="A0A0H2RES4"/>
<dbReference type="Proteomes" id="UP000053477">
    <property type="component" value="Unassembled WGS sequence"/>
</dbReference>
<gene>
    <name evidence="6" type="ORF">SCHPADRAFT_624224</name>
</gene>
<proteinExistence type="predicted"/>
<evidence type="ECO:0000256" key="1">
    <source>
        <dbReference type="ARBA" id="ARBA00022723"/>
    </source>
</evidence>
<keyword evidence="3" id="KW-0862">Zinc</keyword>
<evidence type="ECO:0000256" key="2">
    <source>
        <dbReference type="ARBA" id="ARBA00022771"/>
    </source>
</evidence>
<dbReference type="EMBL" id="KQ086109">
    <property type="protein sequence ID" value="KLO08023.1"/>
    <property type="molecule type" value="Genomic_DNA"/>
</dbReference>
<dbReference type="GO" id="GO:0006511">
    <property type="term" value="P:ubiquitin-dependent protein catabolic process"/>
    <property type="evidence" value="ECO:0007669"/>
    <property type="project" value="TreeGrafter"/>
</dbReference>
<dbReference type="PANTHER" id="PTHR47094:SF1">
    <property type="entry name" value="RING-TYPE E3 UBIQUITIN TRANSFERASE"/>
    <property type="match status" value="1"/>
</dbReference>
<dbReference type="Gene3D" id="3.30.160.60">
    <property type="entry name" value="Classic Zinc Finger"/>
    <property type="match status" value="1"/>
</dbReference>
<feature type="domain" description="RING-type" evidence="5">
    <location>
        <begin position="172"/>
        <end position="210"/>
    </location>
</feature>
<dbReference type="GO" id="GO:0033768">
    <property type="term" value="C:SUMO-targeted ubiquitin ligase complex"/>
    <property type="evidence" value="ECO:0007669"/>
    <property type="project" value="TreeGrafter"/>
</dbReference>
<dbReference type="PROSITE" id="PS50089">
    <property type="entry name" value="ZF_RING_2"/>
    <property type="match status" value="1"/>
</dbReference>
<dbReference type="OrthoDB" id="6270329at2759"/>
<evidence type="ECO:0000313" key="7">
    <source>
        <dbReference type="Proteomes" id="UP000053477"/>
    </source>
</evidence>
<dbReference type="Pfam" id="PF13639">
    <property type="entry name" value="zf-RING_2"/>
    <property type="match status" value="1"/>
</dbReference>
<dbReference type="SUPFAM" id="SSF57850">
    <property type="entry name" value="RING/U-box"/>
    <property type="match status" value="1"/>
</dbReference>
<dbReference type="Pfam" id="PF00096">
    <property type="entry name" value="zf-C2H2"/>
    <property type="match status" value="1"/>
</dbReference>
<dbReference type="InterPro" id="IPR013083">
    <property type="entry name" value="Znf_RING/FYVE/PHD"/>
</dbReference>
<dbReference type="Gene3D" id="3.30.40.10">
    <property type="entry name" value="Zinc/RING finger domain, C3HC4 (zinc finger)"/>
    <property type="match status" value="1"/>
</dbReference>
<dbReference type="GO" id="GO:0032183">
    <property type="term" value="F:SUMO binding"/>
    <property type="evidence" value="ECO:0007669"/>
    <property type="project" value="TreeGrafter"/>
</dbReference>
<evidence type="ECO:0000256" key="3">
    <source>
        <dbReference type="ARBA" id="ARBA00022833"/>
    </source>
</evidence>
<dbReference type="InterPro" id="IPR017907">
    <property type="entry name" value="Znf_RING_CS"/>
</dbReference>
<dbReference type="STRING" id="27342.A0A0H2RES4"/>
<dbReference type="InterPro" id="IPR049627">
    <property type="entry name" value="SLX8"/>
</dbReference>
<keyword evidence="7" id="KW-1185">Reference proteome</keyword>
<reference evidence="6 7" key="1">
    <citation type="submission" date="2015-04" db="EMBL/GenBank/DDBJ databases">
        <title>Complete genome sequence of Schizopora paradoxa KUC8140, a cosmopolitan wood degrader in East Asia.</title>
        <authorList>
            <consortium name="DOE Joint Genome Institute"/>
            <person name="Min B."/>
            <person name="Park H."/>
            <person name="Jang Y."/>
            <person name="Kim J.-J."/>
            <person name="Kim K.H."/>
            <person name="Pangilinan J."/>
            <person name="Lipzen A."/>
            <person name="Riley R."/>
            <person name="Grigoriev I.V."/>
            <person name="Spatafora J.W."/>
            <person name="Choi I.-G."/>
        </authorList>
    </citation>
    <scope>NUCLEOTIDE SEQUENCE [LARGE SCALE GENOMIC DNA]</scope>
    <source>
        <strain evidence="6 7">KUC8140</strain>
    </source>
</reference>
<dbReference type="InterPro" id="IPR013087">
    <property type="entry name" value="Znf_C2H2_type"/>
</dbReference>
<name>A0A0H2RES4_9AGAM</name>